<sequence length="42" mass="4879">MSYNFMSITIKKASLYYLVLVLVAIIIPIIHYPRIYGVDAFQ</sequence>
<dbReference type="EMBL" id="LAZR01042674">
    <property type="protein sequence ID" value="KKL08959.1"/>
    <property type="molecule type" value="Genomic_DNA"/>
</dbReference>
<feature type="transmembrane region" description="Helical" evidence="1">
    <location>
        <begin position="15"/>
        <end position="32"/>
    </location>
</feature>
<keyword evidence="1" id="KW-0472">Membrane</keyword>
<evidence type="ECO:0000256" key="1">
    <source>
        <dbReference type="SAM" id="Phobius"/>
    </source>
</evidence>
<dbReference type="AlphaFoldDB" id="A0A0F9AHB4"/>
<protein>
    <submittedName>
        <fullName evidence="2">Uncharacterized protein</fullName>
    </submittedName>
</protein>
<feature type="non-terminal residue" evidence="2">
    <location>
        <position position="42"/>
    </location>
</feature>
<keyword evidence="1" id="KW-0812">Transmembrane</keyword>
<organism evidence="2">
    <name type="scientific">marine sediment metagenome</name>
    <dbReference type="NCBI Taxonomy" id="412755"/>
    <lineage>
        <taxon>unclassified sequences</taxon>
        <taxon>metagenomes</taxon>
        <taxon>ecological metagenomes</taxon>
    </lineage>
</organism>
<keyword evidence="1" id="KW-1133">Transmembrane helix</keyword>
<proteinExistence type="predicted"/>
<gene>
    <name evidence="2" type="ORF">LCGC14_2570660</name>
</gene>
<reference evidence="2" key="1">
    <citation type="journal article" date="2015" name="Nature">
        <title>Complex archaea that bridge the gap between prokaryotes and eukaryotes.</title>
        <authorList>
            <person name="Spang A."/>
            <person name="Saw J.H."/>
            <person name="Jorgensen S.L."/>
            <person name="Zaremba-Niedzwiedzka K."/>
            <person name="Martijn J."/>
            <person name="Lind A.E."/>
            <person name="van Eijk R."/>
            <person name="Schleper C."/>
            <person name="Guy L."/>
            <person name="Ettema T.J."/>
        </authorList>
    </citation>
    <scope>NUCLEOTIDE SEQUENCE</scope>
</reference>
<name>A0A0F9AHB4_9ZZZZ</name>
<accession>A0A0F9AHB4</accession>
<comment type="caution">
    <text evidence="2">The sequence shown here is derived from an EMBL/GenBank/DDBJ whole genome shotgun (WGS) entry which is preliminary data.</text>
</comment>
<evidence type="ECO:0000313" key="2">
    <source>
        <dbReference type="EMBL" id="KKL08959.1"/>
    </source>
</evidence>